<gene>
    <name evidence="4" type="ORF">G7084_06035</name>
</gene>
<feature type="transmembrane region" description="Helical" evidence="2">
    <location>
        <begin position="121"/>
        <end position="142"/>
    </location>
</feature>
<keyword evidence="2" id="KW-0472">Membrane</keyword>
<dbReference type="AlphaFoldDB" id="A0A6G8B122"/>
<dbReference type="SUPFAM" id="SSF47413">
    <property type="entry name" value="lambda repressor-like DNA-binding domains"/>
    <property type="match status" value="1"/>
</dbReference>
<dbReference type="InterPro" id="IPR010982">
    <property type="entry name" value="Lambda_DNA-bd_dom_sf"/>
</dbReference>
<feature type="region of interest" description="Disordered" evidence="1">
    <location>
        <begin position="146"/>
        <end position="191"/>
    </location>
</feature>
<dbReference type="InterPro" id="IPR050400">
    <property type="entry name" value="Bact_Cytoskel_RodZ"/>
</dbReference>
<dbReference type="GO" id="GO:0003677">
    <property type="term" value="F:DNA binding"/>
    <property type="evidence" value="ECO:0007669"/>
    <property type="project" value="InterPro"/>
</dbReference>
<evidence type="ECO:0000256" key="2">
    <source>
        <dbReference type="SAM" id="Phobius"/>
    </source>
</evidence>
<feature type="compositionally biased region" description="Low complexity" evidence="1">
    <location>
        <begin position="154"/>
        <end position="175"/>
    </location>
</feature>
<dbReference type="InterPro" id="IPR001387">
    <property type="entry name" value="Cro/C1-type_HTH"/>
</dbReference>
<evidence type="ECO:0000313" key="4">
    <source>
        <dbReference type="EMBL" id="QIL50915.1"/>
    </source>
</evidence>
<dbReference type="PANTHER" id="PTHR34475:SF1">
    <property type="entry name" value="CYTOSKELETON PROTEIN RODZ"/>
    <property type="match status" value="1"/>
</dbReference>
<dbReference type="Pfam" id="PF13413">
    <property type="entry name" value="HTH_25"/>
    <property type="match status" value="1"/>
</dbReference>
<dbReference type="PANTHER" id="PTHR34475">
    <property type="match status" value="1"/>
</dbReference>
<dbReference type="Pfam" id="PF13464">
    <property type="entry name" value="RodZ_C"/>
    <property type="match status" value="1"/>
</dbReference>
<keyword evidence="5" id="KW-1185">Reference proteome</keyword>
<reference evidence="4 5" key="1">
    <citation type="submission" date="2020-03" db="EMBL/GenBank/DDBJ databases">
        <title>Weissella sp. nov., isolated from Cybister lewisianus.</title>
        <authorList>
            <person name="Hyun D.-W."/>
            <person name="Bae J.-W."/>
        </authorList>
    </citation>
    <scope>NUCLEOTIDE SEQUENCE [LARGE SCALE GENOMIC DNA]</scope>
    <source>
        <strain evidence="4 5">HDW19</strain>
    </source>
</reference>
<name>A0A6G8B122_9LACO</name>
<sequence>MADIEQKGIGDELQAARIDKGLTLDDVQAQTKIQKRYLQAIENNQFDQLPGKFYERAFTRQYAAVVGLDAYDLLERHDLITPVASSDLEQARVDEDNITRVGMRREENLQKKQLMNVLPKVIMGVAALAVVILVWVLVANFAGHSKSSTEDSHVSISSSSIAKSSSASETSSSEKSSSEDTKTEVGAPAIAGSTTTFEAQVPANSERKLTLSGQNGDAWVLVKTNTGAVLYSGTIKAGTNQDFVVNSDVTSVNFQTGNANNLKAQFNGNDLPLSNTTLVWHALINIVQK</sequence>
<dbReference type="KEGG" id="wco:G7084_06035"/>
<dbReference type="EMBL" id="CP049888">
    <property type="protein sequence ID" value="QIL50915.1"/>
    <property type="molecule type" value="Genomic_DNA"/>
</dbReference>
<evidence type="ECO:0000259" key="3">
    <source>
        <dbReference type="Pfam" id="PF13464"/>
    </source>
</evidence>
<accession>A0A6G8B122</accession>
<proteinExistence type="predicted"/>
<evidence type="ECO:0000313" key="5">
    <source>
        <dbReference type="Proteomes" id="UP000500741"/>
    </source>
</evidence>
<organism evidence="4 5">
    <name type="scientific">Weissella coleopterorum</name>
    <dbReference type="NCBI Taxonomy" id="2714949"/>
    <lineage>
        <taxon>Bacteria</taxon>
        <taxon>Bacillati</taxon>
        <taxon>Bacillota</taxon>
        <taxon>Bacilli</taxon>
        <taxon>Lactobacillales</taxon>
        <taxon>Lactobacillaceae</taxon>
        <taxon>Weissella</taxon>
    </lineage>
</organism>
<dbReference type="InterPro" id="IPR025194">
    <property type="entry name" value="RodZ-like_C"/>
</dbReference>
<dbReference type="RefSeq" id="WP_166010982.1">
    <property type="nucleotide sequence ID" value="NZ_CP049888.1"/>
</dbReference>
<evidence type="ECO:0000256" key="1">
    <source>
        <dbReference type="SAM" id="MobiDB-lite"/>
    </source>
</evidence>
<protein>
    <submittedName>
        <fullName evidence="4">Helix-turn-helix domain-containing protein</fullName>
    </submittedName>
</protein>
<dbReference type="Proteomes" id="UP000500741">
    <property type="component" value="Chromosome"/>
</dbReference>
<dbReference type="Gene3D" id="1.10.260.40">
    <property type="entry name" value="lambda repressor-like DNA-binding domains"/>
    <property type="match status" value="1"/>
</dbReference>
<keyword evidence="2" id="KW-0812">Transmembrane</keyword>
<dbReference type="CDD" id="cd00093">
    <property type="entry name" value="HTH_XRE"/>
    <property type="match status" value="1"/>
</dbReference>
<keyword evidence="2" id="KW-1133">Transmembrane helix</keyword>
<feature type="domain" description="Cytoskeleton protein RodZ-like C-terminal" evidence="3">
    <location>
        <begin position="215"/>
        <end position="275"/>
    </location>
</feature>